<dbReference type="AlphaFoldDB" id="A0A385SZG6"/>
<keyword evidence="2" id="KW-1185">Reference proteome</keyword>
<dbReference type="EMBL" id="CP032382">
    <property type="protein sequence ID" value="AYB35200.1"/>
    <property type="molecule type" value="Genomic_DNA"/>
</dbReference>
<evidence type="ECO:0000313" key="2">
    <source>
        <dbReference type="Proteomes" id="UP000266183"/>
    </source>
</evidence>
<reference evidence="2" key="1">
    <citation type="submission" date="2018-09" db="EMBL/GenBank/DDBJ databases">
        <title>Chryseolinea sp. KIS68-18 isolated from soil.</title>
        <authorList>
            <person name="Weon H.-Y."/>
            <person name="Kwon S.-W."/>
            <person name="Lee S.A."/>
        </authorList>
    </citation>
    <scope>NUCLEOTIDE SEQUENCE [LARGE SCALE GENOMIC DNA]</scope>
    <source>
        <strain evidence="2">KIS68-18</strain>
    </source>
</reference>
<dbReference type="SUPFAM" id="SSF53254">
    <property type="entry name" value="Phosphoglycerate mutase-like"/>
    <property type="match status" value="1"/>
</dbReference>
<organism evidence="1 2">
    <name type="scientific">Chryseolinea soli</name>
    <dbReference type="NCBI Taxonomy" id="2321403"/>
    <lineage>
        <taxon>Bacteria</taxon>
        <taxon>Pseudomonadati</taxon>
        <taxon>Bacteroidota</taxon>
        <taxon>Cytophagia</taxon>
        <taxon>Cytophagales</taxon>
        <taxon>Fulvivirgaceae</taxon>
        <taxon>Chryseolinea</taxon>
    </lineage>
</organism>
<dbReference type="Proteomes" id="UP000266183">
    <property type="component" value="Chromosome"/>
</dbReference>
<protein>
    <recommendedName>
        <fullName evidence="3">Histidine phosphatase family protein</fullName>
    </recommendedName>
</protein>
<gene>
    <name evidence="1" type="ORF">D4L85_33485</name>
</gene>
<dbReference type="InterPro" id="IPR013078">
    <property type="entry name" value="His_Pase_superF_clade-1"/>
</dbReference>
<dbReference type="CDD" id="cd07067">
    <property type="entry name" value="HP_PGM_like"/>
    <property type="match status" value="1"/>
</dbReference>
<dbReference type="SMART" id="SM00855">
    <property type="entry name" value="PGAM"/>
    <property type="match status" value="1"/>
</dbReference>
<accession>A0A385SZG6</accession>
<dbReference type="Gene3D" id="3.40.50.1240">
    <property type="entry name" value="Phosphoglycerate mutase-like"/>
    <property type="match status" value="1"/>
</dbReference>
<dbReference type="InterPro" id="IPR029033">
    <property type="entry name" value="His_PPase_superfam"/>
</dbReference>
<name>A0A385SZG6_9BACT</name>
<dbReference type="Pfam" id="PF00300">
    <property type="entry name" value="His_Phos_1"/>
    <property type="match status" value="1"/>
</dbReference>
<sequence>MRSTSATPLATAAWMLSNCTNKKTAGRSSTWPIRAAPKTARSQNPYSKNILPSVMKKILSMLFLMAMFTPTTAQQPITTVILMRHGEKVNDGTDDPGLTAQGLERATRLAELLKNTTVDAVYASPFQRTRNTIAPLAQAKGLTVQTYDPKKPEEIDAILKKHAGHTVVVCGHSNTTPRMANRLLGKAQFKDFEETEFGNLLVIDVLESGAAKVTVLNY</sequence>
<proteinExistence type="predicted"/>
<dbReference type="KEGG" id="chk:D4L85_33485"/>
<evidence type="ECO:0000313" key="1">
    <source>
        <dbReference type="EMBL" id="AYB35200.1"/>
    </source>
</evidence>
<evidence type="ECO:0008006" key="3">
    <source>
        <dbReference type="Google" id="ProtNLM"/>
    </source>
</evidence>